<evidence type="ECO:0000313" key="1">
    <source>
        <dbReference type="EMBL" id="EHM55973.1"/>
    </source>
</evidence>
<gene>
    <name evidence="1" type="ORF">HMPREF9080_00222</name>
</gene>
<name>G9ZBU5_9GAMM</name>
<dbReference type="STRING" id="797473.HMPREF9080_00222"/>
<comment type="caution">
    <text evidence="1">The sequence shown here is derived from an EMBL/GenBank/DDBJ whole genome shotgun (WGS) entry which is preliminary data.</text>
</comment>
<dbReference type="HOGENOM" id="CLU_1169005_0_0_6"/>
<dbReference type="EMBL" id="AGCM01000014">
    <property type="protein sequence ID" value="EHM55973.1"/>
    <property type="molecule type" value="Genomic_DNA"/>
</dbReference>
<reference evidence="1 2" key="1">
    <citation type="submission" date="2011-08" db="EMBL/GenBank/DDBJ databases">
        <authorList>
            <person name="Weinstock G."/>
            <person name="Sodergren E."/>
            <person name="Clifton S."/>
            <person name="Fulton L."/>
            <person name="Fulton B."/>
            <person name="Courtney L."/>
            <person name="Fronick C."/>
            <person name="Harrison M."/>
            <person name="Strong C."/>
            <person name="Farmer C."/>
            <person name="Delahaunty K."/>
            <person name="Markovic C."/>
            <person name="Hall O."/>
            <person name="Minx P."/>
            <person name="Tomlinson C."/>
            <person name="Mitreva M."/>
            <person name="Hou S."/>
            <person name="Chen J."/>
            <person name="Wollam A."/>
            <person name="Pepin K.H."/>
            <person name="Johnson M."/>
            <person name="Bhonagiri V."/>
            <person name="Zhang X."/>
            <person name="Suruliraj S."/>
            <person name="Warren W."/>
            <person name="Chinwalla A."/>
            <person name="Mardis E.R."/>
            <person name="Wilson R.K."/>
        </authorList>
    </citation>
    <scope>NUCLEOTIDE SEQUENCE [LARGE SCALE GENOMIC DNA]</scope>
    <source>
        <strain evidence="1 2">F0432</strain>
    </source>
</reference>
<proteinExistence type="predicted"/>
<dbReference type="Proteomes" id="UP000004750">
    <property type="component" value="Unassembled WGS sequence"/>
</dbReference>
<dbReference type="AlphaFoldDB" id="G9ZBU5"/>
<protein>
    <submittedName>
        <fullName evidence="1">Uncharacterized protein</fullName>
    </submittedName>
</protein>
<accession>G9ZBU5</accession>
<organism evidence="1 2">
    <name type="scientific">Cardiobacterium valvarum F0432</name>
    <dbReference type="NCBI Taxonomy" id="797473"/>
    <lineage>
        <taxon>Bacteria</taxon>
        <taxon>Pseudomonadati</taxon>
        <taxon>Pseudomonadota</taxon>
        <taxon>Gammaproteobacteria</taxon>
        <taxon>Cardiobacteriales</taxon>
        <taxon>Cardiobacteriaceae</taxon>
        <taxon>Cardiobacterium</taxon>
    </lineage>
</organism>
<evidence type="ECO:0000313" key="2">
    <source>
        <dbReference type="Proteomes" id="UP000004750"/>
    </source>
</evidence>
<sequence>MDAAGGAFAFEQDARAEVLLQVADARRAEFGFAGDGAEQAIFVAERAGGNIGGAEGTCGIDVVDDDAEQLVFADVAGGVVELVFQAGDAGGARVGKQDDIGIERTGDLPVHFVGVRHVGGFQQTFHDDDIGVTLRGFEILDDGFHQFVEIARVQRLLHGFRADGEAVIGSGARGMAQDAAAVVDFLPLDVVLDDGFVEADFDALAVKGVIKAEDGGSQADALTGGNDQDCFCHGGSP</sequence>